<keyword evidence="2" id="KW-1185">Reference proteome</keyword>
<sequence>MLVFKVWQLCFELCWFTSDFKTNQAEVLIVSLDKKMNQIYFSREVEDCGETLIYWMAVHISSLYYGVVRLLDVKFCTNTLAYISIEQYQSDVCVLS</sequence>
<dbReference type="EMBL" id="CATQJL010000316">
    <property type="protein sequence ID" value="CAJ0608234.1"/>
    <property type="molecule type" value="Genomic_DNA"/>
</dbReference>
<dbReference type="Proteomes" id="UP001176961">
    <property type="component" value="Unassembled WGS sequence"/>
</dbReference>
<gene>
    <name evidence="1" type="ORF">CYNAS_LOCUS20217</name>
</gene>
<evidence type="ECO:0000313" key="2">
    <source>
        <dbReference type="Proteomes" id="UP001176961"/>
    </source>
</evidence>
<protein>
    <submittedName>
        <fullName evidence="1">Uncharacterized protein</fullName>
    </submittedName>
</protein>
<evidence type="ECO:0000313" key="1">
    <source>
        <dbReference type="EMBL" id="CAJ0608234.1"/>
    </source>
</evidence>
<comment type="caution">
    <text evidence="1">The sequence shown here is derived from an EMBL/GenBank/DDBJ whole genome shotgun (WGS) entry which is preliminary data.</text>
</comment>
<reference evidence="1" key="1">
    <citation type="submission" date="2023-07" db="EMBL/GenBank/DDBJ databases">
        <authorList>
            <consortium name="CYATHOMIX"/>
        </authorList>
    </citation>
    <scope>NUCLEOTIDE SEQUENCE</scope>
    <source>
        <strain evidence="1">N/A</strain>
    </source>
</reference>
<name>A0AA36HDR7_CYLNA</name>
<organism evidence="1 2">
    <name type="scientific">Cylicocyclus nassatus</name>
    <name type="common">Nematode worm</name>
    <dbReference type="NCBI Taxonomy" id="53992"/>
    <lineage>
        <taxon>Eukaryota</taxon>
        <taxon>Metazoa</taxon>
        <taxon>Ecdysozoa</taxon>
        <taxon>Nematoda</taxon>
        <taxon>Chromadorea</taxon>
        <taxon>Rhabditida</taxon>
        <taxon>Rhabditina</taxon>
        <taxon>Rhabditomorpha</taxon>
        <taxon>Strongyloidea</taxon>
        <taxon>Strongylidae</taxon>
        <taxon>Cylicocyclus</taxon>
    </lineage>
</organism>
<accession>A0AA36HDR7</accession>
<proteinExistence type="predicted"/>
<dbReference type="AlphaFoldDB" id="A0AA36HDR7"/>